<dbReference type="GO" id="GO:0016226">
    <property type="term" value="P:iron-sulfur cluster assembly"/>
    <property type="evidence" value="ECO:0007669"/>
    <property type="project" value="TreeGrafter"/>
</dbReference>
<dbReference type="NCBIfam" id="TIGR03317">
    <property type="entry name" value="ygfZ_signature"/>
    <property type="match status" value="1"/>
</dbReference>
<dbReference type="EMBL" id="LC066397">
    <property type="protein sequence ID" value="BAT31476.1"/>
    <property type="molecule type" value="Genomic_DNA"/>
</dbReference>
<dbReference type="Gene3D" id="3.30.1360.120">
    <property type="entry name" value="Probable tRNA modification gtpase trme, domain 1"/>
    <property type="match status" value="2"/>
</dbReference>
<feature type="domain" description="CAF17 C-terminal" evidence="2">
    <location>
        <begin position="198"/>
        <end position="269"/>
    </location>
</feature>
<dbReference type="InterPro" id="IPR045179">
    <property type="entry name" value="YgfZ/GcvT"/>
</dbReference>
<evidence type="ECO:0000259" key="2">
    <source>
        <dbReference type="Pfam" id="PF25455"/>
    </source>
</evidence>
<dbReference type="InterPro" id="IPR027266">
    <property type="entry name" value="TrmE/GcvT-like"/>
</dbReference>
<dbReference type="RefSeq" id="WP_007066032.1">
    <property type="nucleotide sequence ID" value="NZ_BBWO01000005.1"/>
</dbReference>
<dbReference type="InterPro" id="IPR057460">
    <property type="entry name" value="CAF17_C"/>
</dbReference>
<dbReference type="PANTHER" id="PTHR22602">
    <property type="entry name" value="TRANSFERASE CAF17, MITOCHONDRIAL-RELATED"/>
    <property type="match status" value="1"/>
</dbReference>
<organism evidence="3">
    <name type="scientific">Fulvimarina pelagi</name>
    <dbReference type="NCBI Taxonomy" id="217511"/>
    <lineage>
        <taxon>Bacteria</taxon>
        <taxon>Pseudomonadati</taxon>
        <taxon>Pseudomonadota</taxon>
        <taxon>Alphaproteobacteria</taxon>
        <taxon>Hyphomicrobiales</taxon>
        <taxon>Aurantimonadaceae</taxon>
        <taxon>Fulvimarina</taxon>
    </lineage>
</organism>
<dbReference type="InterPro" id="IPR017703">
    <property type="entry name" value="YgfZ/GCV_T_CS"/>
</dbReference>
<reference evidence="3" key="1">
    <citation type="journal article" date="2015" name="Proc. Natl. Acad. Sci. U.S.A.">
        <title>Bacterial clade with the ribosomal RNA operon on a small plasmid rather than the chromosome.</title>
        <authorList>
            <person name="Anda M."/>
            <person name="Ohtsubo Y."/>
            <person name="Okubo T."/>
            <person name="Sugawara M."/>
            <person name="Nagata Y."/>
            <person name="Tsuda M."/>
            <person name="Minamisawa K."/>
            <person name="Mitsui H."/>
        </authorList>
    </citation>
    <scope>NUCLEOTIDE SEQUENCE</scope>
    <source>
        <strain evidence="3">DSM 15513</strain>
    </source>
</reference>
<proteinExistence type="predicted"/>
<dbReference type="OrthoDB" id="9796287at2"/>
<evidence type="ECO:0000256" key="1">
    <source>
        <dbReference type="ARBA" id="ARBA00022946"/>
    </source>
</evidence>
<dbReference type="SUPFAM" id="SSF103025">
    <property type="entry name" value="Folate-binding domain"/>
    <property type="match status" value="1"/>
</dbReference>
<dbReference type="PANTHER" id="PTHR22602:SF0">
    <property type="entry name" value="TRANSFERASE CAF17, MITOCHONDRIAL-RELATED"/>
    <property type="match status" value="1"/>
</dbReference>
<evidence type="ECO:0000313" key="3">
    <source>
        <dbReference type="EMBL" id="BAT31476.1"/>
    </source>
</evidence>
<keyword evidence="1" id="KW-0809">Transit peptide</keyword>
<accession>A0A0P0ZAJ5</accession>
<sequence length="284" mass="30282">MPYAQLEDRAVLRLSGSDAGTFLQNLVTAETATLPKGVARPSALLTPQGKILFDFLVSKTEDGYRIECAAAIRDALAKRLTLYKLRAKVLVEPADEPVFALWEAGETPSGAVRDERFGGGPVYRLYGEPTDAGEAADAATFRTLRLRSGVAEAETDFPQADMFPHDVLLDQNGGVSFKKGCYVGQEVVSRMQHRGTARRRLMLASGERHLTEGANVTSGEAKIGTLLAASERFGIAVVRTDKLASILKSGAALAIDGVPIELTIPSWAGYSLPTSTADDVAGEA</sequence>
<name>A0A0P0ZAJ5_9HYPH</name>
<protein>
    <recommendedName>
        <fullName evidence="2">CAF17 C-terminal domain-containing protein</fullName>
    </recommendedName>
</protein>
<dbReference type="Pfam" id="PF25455">
    <property type="entry name" value="Beta-barrel_CAF17_C"/>
    <property type="match status" value="1"/>
</dbReference>
<dbReference type="AlphaFoldDB" id="A0A0P0ZAJ5"/>